<proteinExistence type="predicted"/>
<sequence>MVGVVDVEIVAFVASATSYVGDTLQKEEEWRRNQPDVMKTLGEWGQDEREREMTDFERENPNILMLNSTSDEFKNM</sequence>
<gene>
    <name evidence="1" type="ORF">Cfor_02298</name>
</gene>
<dbReference type="InParanoid" id="A0A6L2P9H5"/>
<dbReference type="EMBL" id="BLKM01000104">
    <property type="protein sequence ID" value="GFG28964.1"/>
    <property type="molecule type" value="Genomic_DNA"/>
</dbReference>
<dbReference type="AlphaFoldDB" id="A0A6L2P9H5"/>
<reference evidence="2" key="1">
    <citation type="submission" date="2020-01" db="EMBL/GenBank/DDBJ databases">
        <title>Draft genome sequence of the Termite Coptotermes fromosanus.</title>
        <authorList>
            <person name="Itakura S."/>
            <person name="Yosikawa Y."/>
            <person name="Umezawa K."/>
        </authorList>
    </citation>
    <scope>NUCLEOTIDE SEQUENCE [LARGE SCALE GENOMIC DNA]</scope>
</reference>
<dbReference type="OrthoDB" id="433738at2759"/>
<keyword evidence="2" id="KW-1185">Reference proteome</keyword>
<evidence type="ECO:0000313" key="1">
    <source>
        <dbReference type="EMBL" id="GFG28964.1"/>
    </source>
</evidence>
<name>A0A6L2P9H5_COPFO</name>
<comment type="caution">
    <text evidence="1">The sequence shown here is derived from an EMBL/GenBank/DDBJ whole genome shotgun (WGS) entry which is preliminary data.</text>
</comment>
<organism evidence="1 2">
    <name type="scientific">Coptotermes formosanus</name>
    <name type="common">Formosan subterranean termite</name>
    <dbReference type="NCBI Taxonomy" id="36987"/>
    <lineage>
        <taxon>Eukaryota</taxon>
        <taxon>Metazoa</taxon>
        <taxon>Ecdysozoa</taxon>
        <taxon>Arthropoda</taxon>
        <taxon>Hexapoda</taxon>
        <taxon>Insecta</taxon>
        <taxon>Pterygota</taxon>
        <taxon>Neoptera</taxon>
        <taxon>Polyneoptera</taxon>
        <taxon>Dictyoptera</taxon>
        <taxon>Blattodea</taxon>
        <taxon>Blattoidea</taxon>
        <taxon>Termitoidae</taxon>
        <taxon>Rhinotermitidae</taxon>
        <taxon>Coptotermes</taxon>
    </lineage>
</organism>
<dbReference type="Proteomes" id="UP000502823">
    <property type="component" value="Unassembled WGS sequence"/>
</dbReference>
<accession>A0A6L2P9H5</accession>
<protein>
    <submittedName>
        <fullName evidence="1">Uncharacterized protein</fullName>
    </submittedName>
</protein>
<evidence type="ECO:0000313" key="2">
    <source>
        <dbReference type="Proteomes" id="UP000502823"/>
    </source>
</evidence>